<feature type="region of interest" description="Disordered" evidence="1">
    <location>
        <begin position="1"/>
        <end position="30"/>
    </location>
</feature>
<dbReference type="AlphaFoldDB" id="A0A0R3UCG1"/>
<name>A0A0R3UCG1_MESCO</name>
<proteinExistence type="predicted"/>
<organism evidence="2">
    <name type="scientific">Mesocestoides corti</name>
    <name type="common">Flatworm</name>
    <dbReference type="NCBI Taxonomy" id="53468"/>
    <lineage>
        <taxon>Eukaryota</taxon>
        <taxon>Metazoa</taxon>
        <taxon>Spiralia</taxon>
        <taxon>Lophotrochozoa</taxon>
        <taxon>Platyhelminthes</taxon>
        <taxon>Cestoda</taxon>
        <taxon>Eucestoda</taxon>
        <taxon>Cyclophyllidea</taxon>
        <taxon>Mesocestoididae</taxon>
        <taxon>Mesocestoides</taxon>
    </lineage>
</organism>
<protein>
    <submittedName>
        <fullName evidence="2">Transposase</fullName>
    </submittedName>
</protein>
<evidence type="ECO:0000256" key="1">
    <source>
        <dbReference type="SAM" id="MobiDB-lite"/>
    </source>
</evidence>
<sequence>LLRWAVPLQPEEQSTRTRPDILHGQPSQPT</sequence>
<accession>A0A0R3UCG1</accession>
<dbReference type="WBParaSite" id="MCOS_0000460901-mRNA-1">
    <property type="protein sequence ID" value="MCOS_0000460901-mRNA-1"/>
    <property type="gene ID" value="MCOS_0000460901"/>
</dbReference>
<evidence type="ECO:0000313" key="2">
    <source>
        <dbReference type="WBParaSite" id="MCOS_0000460901-mRNA-1"/>
    </source>
</evidence>
<reference evidence="2" key="1">
    <citation type="submission" date="2017-02" db="UniProtKB">
        <authorList>
            <consortium name="WormBaseParasite"/>
        </authorList>
    </citation>
    <scope>IDENTIFICATION</scope>
</reference>